<keyword evidence="6" id="KW-1185">Reference proteome</keyword>
<sequence>MPRREGYQNAVSFTISICLVFTTCVAIIRSWIRRHAYGSDDAIIAAATITSLGQIGASYVSYAKGLGKPWTRIAVQDDLRNLNQASVASLVLFLITLYLSKVAMIAFLTRITKAPAQIKLYHVCNGIVAAFGLASIIVATAGCSSASGYYWAFESNKSTCSSQHIRWQIITVFDCVTEALLLGLPVHLVWGLQMRPLRKAMIVTAFWVRFPTLAFSVARSHYTLRLSRRESDAGLDSAFVNIWMEIELAYAIAASTLSALKTFTESFNTGFGVAQLRGKSEGSYGVSDGSGCSGNKAQPQVEERTVQPCELAADQRQSLRSTFHQDLSSRDLRVEPYELGCGSSAGSTDLSDDMAILRVPAHSV</sequence>
<reference evidence="3 5" key="1">
    <citation type="submission" date="2015-10" db="EMBL/GenBank/DDBJ databases">
        <title>The cercosporin biosynthetic gene cluster was horizontally transferred to several fungal lineages and shown to be expanded in Cercospora beticola based on microsynteny with recipient genomes.</title>
        <authorList>
            <person name="De Jonge R."/>
            <person name="Ebert M.K."/>
            <person name="Suttle J.C."/>
            <person name="Jurick Ii W.M."/>
            <person name="Secor G.A."/>
            <person name="Thomma B.P."/>
            <person name="Van De Peer Y."/>
            <person name="Bolton M.D."/>
        </authorList>
    </citation>
    <scope>NUCLEOTIDE SEQUENCE [LARGE SCALE GENOMIC DNA]</scope>
    <source>
        <strain evidence="3 5">09-40</strain>
    </source>
</reference>
<keyword evidence="1" id="KW-0812">Transmembrane</keyword>
<feature type="domain" description="Rhodopsin" evidence="2">
    <location>
        <begin position="30"/>
        <end position="263"/>
    </location>
</feature>
<evidence type="ECO:0000313" key="5">
    <source>
        <dbReference type="Proteomes" id="UP000230605"/>
    </source>
</evidence>
<feature type="transmembrane region" description="Helical" evidence="1">
    <location>
        <begin position="43"/>
        <end position="62"/>
    </location>
</feature>
<feature type="transmembrane region" description="Helical" evidence="1">
    <location>
        <begin position="120"/>
        <end position="153"/>
    </location>
</feature>
<dbReference type="Pfam" id="PF20684">
    <property type="entry name" value="Fung_rhodopsin"/>
    <property type="match status" value="1"/>
</dbReference>
<feature type="transmembrane region" description="Helical" evidence="1">
    <location>
        <begin position="165"/>
        <end position="188"/>
    </location>
</feature>
<dbReference type="Proteomes" id="UP000230605">
    <property type="component" value="Chromosome 1"/>
</dbReference>
<protein>
    <recommendedName>
        <fullName evidence="2">Rhodopsin domain-containing protein</fullName>
    </recommendedName>
</protein>
<dbReference type="InterPro" id="IPR049326">
    <property type="entry name" value="Rhodopsin_dom_fungi"/>
</dbReference>
<name>A0A2G5I9W4_CERBT</name>
<reference evidence="4 6" key="2">
    <citation type="submission" date="2023-09" db="EMBL/GenBank/DDBJ databases">
        <title>Complete-Gapless Cercospora beticola genome.</title>
        <authorList>
            <person name="Wyatt N.A."/>
            <person name="Spanner R.E."/>
            <person name="Bolton M.D."/>
        </authorList>
    </citation>
    <scope>NUCLEOTIDE SEQUENCE [LARGE SCALE GENOMIC DNA]</scope>
    <source>
        <strain evidence="4">Cb09-40</strain>
    </source>
</reference>
<dbReference type="PANTHER" id="PTHR39614">
    <property type="entry name" value="INTEGRAL MEMBRANE PROTEIN"/>
    <property type="match status" value="1"/>
</dbReference>
<evidence type="ECO:0000313" key="6">
    <source>
        <dbReference type="Proteomes" id="UP001302367"/>
    </source>
</evidence>
<feature type="transmembrane region" description="Helical" evidence="1">
    <location>
        <begin position="87"/>
        <end position="108"/>
    </location>
</feature>
<dbReference type="EMBL" id="CP134184">
    <property type="protein sequence ID" value="WPA95916.1"/>
    <property type="molecule type" value="Genomic_DNA"/>
</dbReference>
<evidence type="ECO:0000256" key="1">
    <source>
        <dbReference type="SAM" id="Phobius"/>
    </source>
</evidence>
<organism evidence="3 5">
    <name type="scientific">Cercospora beticola</name>
    <name type="common">Sugarbeet leaf spot fungus</name>
    <dbReference type="NCBI Taxonomy" id="122368"/>
    <lineage>
        <taxon>Eukaryota</taxon>
        <taxon>Fungi</taxon>
        <taxon>Dikarya</taxon>
        <taxon>Ascomycota</taxon>
        <taxon>Pezizomycotina</taxon>
        <taxon>Dothideomycetes</taxon>
        <taxon>Dothideomycetidae</taxon>
        <taxon>Mycosphaerellales</taxon>
        <taxon>Mycosphaerellaceae</taxon>
        <taxon>Cercospora</taxon>
    </lineage>
</organism>
<dbReference type="AlphaFoldDB" id="A0A2G5I9W4"/>
<gene>
    <name evidence="3" type="ORF">CB0940_00499</name>
    <name evidence="4" type="ORF">RHO25_000520</name>
</gene>
<dbReference type="OrthoDB" id="3918601at2759"/>
<keyword evidence="1" id="KW-1133">Transmembrane helix</keyword>
<accession>A0A2G5I9W4</accession>
<evidence type="ECO:0000259" key="2">
    <source>
        <dbReference type="Pfam" id="PF20684"/>
    </source>
</evidence>
<dbReference type="EMBL" id="LKMD01000100">
    <property type="protein sequence ID" value="PIB01314.1"/>
    <property type="molecule type" value="Genomic_DNA"/>
</dbReference>
<evidence type="ECO:0000313" key="3">
    <source>
        <dbReference type="EMBL" id="PIB01314.1"/>
    </source>
</evidence>
<evidence type="ECO:0000313" key="4">
    <source>
        <dbReference type="EMBL" id="WPA95916.1"/>
    </source>
</evidence>
<dbReference type="PANTHER" id="PTHR39614:SF2">
    <property type="entry name" value="INTEGRAL MEMBRANE PROTEIN"/>
    <property type="match status" value="1"/>
</dbReference>
<proteinExistence type="predicted"/>
<dbReference type="Proteomes" id="UP001302367">
    <property type="component" value="Chromosome 1"/>
</dbReference>
<keyword evidence="1" id="KW-0472">Membrane</keyword>
<feature type="transmembrane region" description="Helical" evidence="1">
    <location>
        <begin position="12"/>
        <end position="31"/>
    </location>
</feature>